<evidence type="ECO:0000313" key="2">
    <source>
        <dbReference type="EMBL" id="KFI56974.1"/>
    </source>
</evidence>
<dbReference type="Pfam" id="PF00535">
    <property type="entry name" value="Glycos_transf_2"/>
    <property type="match status" value="1"/>
</dbReference>
<dbReference type="PANTHER" id="PTHR22916:SF3">
    <property type="entry name" value="UDP-GLCNAC:BETAGAL BETA-1,3-N-ACETYLGLUCOSAMINYLTRANSFERASE-LIKE PROTEIN 1"/>
    <property type="match status" value="1"/>
</dbReference>
<dbReference type="RefSeq" id="WP_024541184.1">
    <property type="nucleotide sequence ID" value="NZ_JGYU01000007.1"/>
</dbReference>
<accession>A0A087ADX4</accession>
<proteinExistence type="predicted"/>
<gene>
    <name evidence="2" type="ORF">BCHO_0648</name>
</gene>
<organism evidence="2 3">
    <name type="scientific">Bifidobacterium choerinum</name>
    <dbReference type="NCBI Taxonomy" id="35760"/>
    <lineage>
        <taxon>Bacteria</taxon>
        <taxon>Bacillati</taxon>
        <taxon>Actinomycetota</taxon>
        <taxon>Actinomycetes</taxon>
        <taxon>Bifidobacteriales</taxon>
        <taxon>Bifidobacteriaceae</taxon>
        <taxon>Bifidobacterium</taxon>
    </lineage>
</organism>
<protein>
    <submittedName>
        <fullName evidence="2">Glycosyltransferase family 2</fullName>
    </submittedName>
</protein>
<dbReference type="AlphaFoldDB" id="A0A087ADX4"/>
<evidence type="ECO:0000313" key="3">
    <source>
        <dbReference type="Proteomes" id="UP000028995"/>
    </source>
</evidence>
<dbReference type="EMBL" id="JGYU01000007">
    <property type="protein sequence ID" value="KFI56974.1"/>
    <property type="molecule type" value="Genomic_DNA"/>
</dbReference>
<dbReference type="Proteomes" id="UP000028995">
    <property type="component" value="Unassembled WGS sequence"/>
</dbReference>
<name>A0A087ADX4_9BIFI</name>
<dbReference type="STRING" id="35760.BCHO_0648"/>
<dbReference type="InterPro" id="IPR001173">
    <property type="entry name" value="Glyco_trans_2-like"/>
</dbReference>
<dbReference type="eggNOG" id="COG1215">
    <property type="taxonomic scope" value="Bacteria"/>
</dbReference>
<dbReference type="GO" id="GO:0016758">
    <property type="term" value="F:hexosyltransferase activity"/>
    <property type="evidence" value="ECO:0007669"/>
    <property type="project" value="UniProtKB-ARBA"/>
</dbReference>
<dbReference type="InterPro" id="IPR029044">
    <property type="entry name" value="Nucleotide-diphossugar_trans"/>
</dbReference>
<keyword evidence="2" id="KW-0808">Transferase</keyword>
<dbReference type="CDD" id="cd00761">
    <property type="entry name" value="Glyco_tranf_GTA_type"/>
    <property type="match status" value="1"/>
</dbReference>
<dbReference type="PANTHER" id="PTHR22916">
    <property type="entry name" value="GLYCOSYLTRANSFERASE"/>
    <property type="match status" value="1"/>
</dbReference>
<evidence type="ECO:0000259" key="1">
    <source>
        <dbReference type="Pfam" id="PF00535"/>
    </source>
</evidence>
<feature type="domain" description="Glycosyltransferase 2-like" evidence="1">
    <location>
        <begin position="8"/>
        <end position="127"/>
    </location>
</feature>
<dbReference type="Gene3D" id="3.90.550.10">
    <property type="entry name" value="Spore Coat Polysaccharide Biosynthesis Protein SpsA, Chain A"/>
    <property type="match status" value="1"/>
</dbReference>
<reference evidence="2 3" key="1">
    <citation type="submission" date="2014-03" db="EMBL/GenBank/DDBJ databases">
        <title>Genomics of Bifidobacteria.</title>
        <authorList>
            <person name="Ventura M."/>
            <person name="Milani C."/>
            <person name="Lugli G.A."/>
        </authorList>
    </citation>
    <scope>NUCLEOTIDE SEQUENCE [LARGE SCALE GENOMIC DNA]</scope>
    <source>
        <strain evidence="2 3">LMG 10510</strain>
    </source>
</reference>
<keyword evidence="3" id="KW-1185">Reference proteome</keyword>
<sequence>MSDTIDLTIIIPVYRTPVERLRAALTSTTALTMPHECIVVFDGEPESGLIDVVDEFSDDCAHAVQIEHGGVSAARNAGIDEANGRWICFLDSDDRLMGDGVAQLMRFADSHDCQIAQGSYYKESNGRLEHCSFANSEAIYTGDEGHTEFMAATLEVDRGVAMAWSKLYNREFLVDSGVRFNTDLSVDEDTLFVFDAVSRAQVIGFVPVDVYVYQRHEGSQVMKFHEDYADLVERALNTIREEVTRVGEQRVMDAYLQHVVFYTLLLMLHYVFNESNGWSDGARRKAFNQVLDEPAHAYAIRHASTKSFGFGKRMSVMALRHRSYAVMKCICSVRHKQLG</sequence>
<dbReference type="OrthoDB" id="3226099at2"/>
<dbReference type="SUPFAM" id="SSF53448">
    <property type="entry name" value="Nucleotide-diphospho-sugar transferases"/>
    <property type="match status" value="1"/>
</dbReference>
<comment type="caution">
    <text evidence="2">The sequence shown here is derived from an EMBL/GenBank/DDBJ whole genome shotgun (WGS) entry which is preliminary data.</text>
</comment>